<evidence type="ECO:0000313" key="5">
    <source>
        <dbReference type="EMBL" id="GGK11196.1"/>
    </source>
</evidence>
<feature type="domain" description="HTH araC/xylS-type" evidence="4">
    <location>
        <begin position="83"/>
        <end position="181"/>
    </location>
</feature>
<comment type="caution">
    <text evidence="5">The sequence shown here is derived from an EMBL/GenBank/DDBJ whole genome shotgun (WGS) entry which is preliminary data.</text>
</comment>
<dbReference type="SUPFAM" id="SSF46689">
    <property type="entry name" value="Homeodomain-like"/>
    <property type="match status" value="1"/>
</dbReference>
<dbReference type="Gene3D" id="1.10.10.60">
    <property type="entry name" value="Homeodomain-like"/>
    <property type="match status" value="1"/>
</dbReference>
<keyword evidence="3" id="KW-0804">Transcription</keyword>
<dbReference type="Proteomes" id="UP000612329">
    <property type="component" value="Unassembled WGS sequence"/>
</dbReference>
<evidence type="ECO:0000313" key="6">
    <source>
        <dbReference type="Proteomes" id="UP000612329"/>
    </source>
</evidence>
<sequence>MKKQNIEIAVKNMVCNRCIKVVKEELIKHKIDFNDVDLGSIYFNRDISEKEKERLKAILEKEGFELVEDKESVIVKTIKTIIVQLIHYGKEKPENQKISEYIASEIGMDYSQLSKLFSEIEGNTIEHYIIEQRIERAKELIVYNELTLSQISYQLNYSSPQHLSKQFKQITGMTPSVFKNIRTRKKLDTI</sequence>
<reference evidence="5" key="1">
    <citation type="journal article" date="2014" name="Int. J. Syst. Evol. Microbiol.">
        <title>Complete genome sequence of Corynebacterium casei LMG S-19264T (=DSM 44701T), isolated from a smear-ripened cheese.</title>
        <authorList>
            <consortium name="US DOE Joint Genome Institute (JGI-PGF)"/>
            <person name="Walter F."/>
            <person name="Albersmeier A."/>
            <person name="Kalinowski J."/>
            <person name="Ruckert C."/>
        </authorList>
    </citation>
    <scope>NUCLEOTIDE SEQUENCE</scope>
    <source>
        <strain evidence="5">JCM 12862</strain>
    </source>
</reference>
<dbReference type="Pfam" id="PF12833">
    <property type="entry name" value="HTH_18"/>
    <property type="match status" value="1"/>
</dbReference>
<dbReference type="InterPro" id="IPR009057">
    <property type="entry name" value="Homeodomain-like_sf"/>
</dbReference>
<evidence type="ECO:0000259" key="4">
    <source>
        <dbReference type="PROSITE" id="PS01124"/>
    </source>
</evidence>
<evidence type="ECO:0000256" key="2">
    <source>
        <dbReference type="ARBA" id="ARBA00023125"/>
    </source>
</evidence>
<accession>A0A8J3FF30</accession>
<keyword evidence="2" id="KW-0238">DNA-binding</keyword>
<dbReference type="PANTHER" id="PTHR43280:SF2">
    <property type="entry name" value="HTH-TYPE TRANSCRIPTIONAL REGULATOR EXSA"/>
    <property type="match status" value="1"/>
</dbReference>
<gene>
    <name evidence="5" type="ORF">GCM10007962_01670</name>
</gene>
<dbReference type="InterPro" id="IPR018062">
    <property type="entry name" value="HTH_AraC-typ_CS"/>
</dbReference>
<name>A0A8J3FF30_9FLAO</name>
<dbReference type="AlphaFoldDB" id="A0A8J3FF30"/>
<keyword evidence="1" id="KW-0805">Transcription regulation</keyword>
<dbReference type="SMART" id="SM00342">
    <property type="entry name" value="HTH_ARAC"/>
    <property type="match status" value="1"/>
</dbReference>
<dbReference type="GO" id="GO:0043565">
    <property type="term" value="F:sequence-specific DNA binding"/>
    <property type="evidence" value="ECO:0007669"/>
    <property type="project" value="InterPro"/>
</dbReference>
<dbReference type="GO" id="GO:0003700">
    <property type="term" value="F:DNA-binding transcription factor activity"/>
    <property type="evidence" value="ECO:0007669"/>
    <property type="project" value="InterPro"/>
</dbReference>
<dbReference type="PROSITE" id="PS00041">
    <property type="entry name" value="HTH_ARAC_FAMILY_1"/>
    <property type="match status" value="1"/>
</dbReference>
<organism evidence="5 6">
    <name type="scientific">Yeosuana aromativorans</name>
    <dbReference type="NCBI Taxonomy" id="288019"/>
    <lineage>
        <taxon>Bacteria</taxon>
        <taxon>Pseudomonadati</taxon>
        <taxon>Bacteroidota</taxon>
        <taxon>Flavobacteriia</taxon>
        <taxon>Flavobacteriales</taxon>
        <taxon>Flavobacteriaceae</taxon>
        <taxon>Yeosuana</taxon>
    </lineage>
</organism>
<dbReference type="PANTHER" id="PTHR43280">
    <property type="entry name" value="ARAC-FAMILY TRANSCRIPTIONAL REGULATOR"/>
    <property type="match status" value="1"/>
</dbReference>
<dbReference type="EMBL" id="BMNR01000001">
    <property type="protein sequence ID" value="GGK11196.1"/>
    <property type="molecule type" value="Genomic_DNA"/>
</dbReference>
<dbReference type="InterPro" id="IPR018060">
    <property type="entry name" value="HTH_AraC"/>
</dbReference>
<evidence type="ECO:0000256" key="1">
    <source>
        <dbReference type="ARBA" id="ARBA00023015"/>
    </source>
</evidence>
<evidence type="ECO:0000256" key="3">
    <source>
        <dbReference type="ARBA" id="ARBA00023163"/>
    </source>
</evidence>
<proteinExistence type="predicted"/>
<dbReference type="RefSeq" id="WP_188649373.1">
    <property type="nucleotide sequence ID" value="NZ_BMNR01000001.1"/>
</dbReference>
<protein>
    <recommendedName>
        <fullName evidence="4">HTH araC/xylS-type domain-containing protein</fullName>
    </recommendedName>
</protein>
<reference evidence="5" key="2">
    <citation type="submission" date="2020-09" db="EMBL/GenBank/DDBJ databases">
        <authorList>
            <person name="Sun Q."/>
            <person name="Ohkuma M."/>
        </authorList>
    </citation>
    <scope>NUCLEOTIDE SEQUENCE</scope>
    <source>
        <strain evidence="5">JCM 12862</strain>
    </source>
</reference>
<keyword evidence="6" id="KW-1185">Reference proteome</keyword>
<dbReference type="PROSITE" id="PS01124">
    <property type="entry name" value="HTH_ARAC_FAMILY_2"/>
    <property type="match status" value="1"/>
</dbReference>